<organism evidence="2 3">
    <name type="scientific">Zalerion maritima</name>
    <dbReference type="NCBI Taxonomy" id="339359"/>
    <lineage>
        <taxon>Eukaryota</taxon>
        <taxon>Fungi</taxon>
        <taxon>Dikarya</taxon>
        <taxon>Ascomycota</taxon>
        <taxon>Pezizomycotina</taxon>
        <taxon>Sordariomycetes</taxon>
        <taxon>Lulworthiomycetidae</taxon>
        <taxon>Lulworthiales</taxon>
        <taxon>Lulworthiaceae</taxon>
        <taxon>Zalerion</taxon>
    </lineage>
</organism>
<dbReference type="Proteomes" id="UP001201980">
    <property type="component" value="Unassembled WGS sequence"/>
</dbReference>
<feature type="compositionally biased region" description="Polar residues" evidence="1">
    <location>
        <begin position="1"/>
        <end position="12"/>
    </location>
</feature>
<evidence type="ECO:0000256" key="1">
    <source>
        <dbReference type="SAM" id="MobiDB-lite"/>
    </source>
</evidence>
<feature type="compositionally biased region" description="Polar residues" evidence="1">
    <location>
        <begin position="64"/>
        <end position="74"/>
    </location>
</feature>
<name>A0AAD5RKY2_9PEZI</name>
<comment type="caution">
    <text evidence="2">The sequence shown here is derived from an EMBL/GenBank/DDBJ whole genome shotgun (WGS) entry which is preliminary data.</text>
</comment>
<dbReference type="Gene3D" id="3.30.710.10">
    <property type="entry name" value="Potassium Channel Kv1.1, Chain A"/>
    <property type="match status" value="1"/>
</dbReference>
<gene>
    <name evidence="2" type="ORF">MKZ38_004974</name>
</gene>
<sequence length="902" mass="96992">MAPPSGATNSQRGPAKKPVVPAIPYNLPHRQTPHQRQQSQQSQQAQQAQKQQQGEVQVQKQQTPNSTSKQQDQITKPIAGTGKQAPSQHQQAPAAASQVAGHSTSTGPKTVASTTAIDKTTSRPSGSTPNNSATPSSGKATAPESTSNTGNAPSKSAPSGGPPPHKKNHRHHGQKPNAASTSRTAATGQSKGSGTHDGKFRKNNPQPHKSLNTKNQRPKATTSEMDAPTPKPNGVREPSTQAPKTDYAPETNAGDLNTPKPPKLSTVPDTDRNFPTSGMSSCESGTLPLPHPNLPQDVPTPRPTGTKDHDSNLTSMRSQDTDILPNTNANGINGAARAEPVHFPSRRPAPPNSLHHPYPSNGSLVFGGFNDSNASSPAPPPSGGFMPPQAAFPSIGPPPGFADVNGVGHQQMNSDPSRLGPHPMVAPLAPEFVPATSVDTFPRPLVFAPTEGFPPMGEPYGPDTPHSFQGSASPLFPDCDGGPMEAGPYQLRGASPTQFPPHPGHFGHPMINPQMANMDEGYDLLGYMKSQFNNSSTADCTLEFRPVHGRQTPVHVDGHRMIFARSPMLKSLLERTEQHTTKPHIVVATEDKHINSRAFYTALQSLYGHSLIHPPHPSNGMEMAGNPIERFEFALDYAAAGHLLGLLPVVVRGLEIASQLINWDTIEKALSFALLGAPVPDIFPTATISPQRGAQFKYGAPTEMIMNGITHFLIHHWPRRFALDTSDTKVSDYERIPYFAPSSPRKSPPIAHGTRQSSVNPTLSSIQFGDYNPAALGGMPNMSAECTVLSRVLLNMPFPTLKFVLESMAHHSPGDREKAFTEVVGEREARRTRAISAVYAGGKSEFIKMGQWLDQGGCMEWGDPVWSVYGWKEDVSQNPETKLPCLVRWWFNEPRPTTSTSA</sequence>
<reference evidence="2" key="1">
    <citation type="submission" date="2022-07" db="EMBL/GenBank/DDBJ databases">
        <title>Draft genome sequence of Zalerion maritima ATCC 34329, a (micro)plastics degrading marine fungus.</title>
        <authorList>
            <person name="Paco A."/>
            <person name="Goncalves M.F.M."/>
            <person name="Rocha-Santos T.A.P."/>
            <person name="Alves A."/>
        </authorList>
    </citation>
    <scope>NUCLEOTIDE SEQUENCE</scope>
    <source>
        <strain evidence="2">ATCC 34329</strain>
    </source>
</reference>
<feature type="region of interest" description="Disordered" evidence="1">
    <location>
        <begin position="365"/>
        <end position="385"/>
    </location>
</feature>
<accession>A0AAD5RKY2</accession>
<dbReference type="PANTHER" id="PTHR47369">
    <property type="entry name" value="BTB/POZ DOMAIN-CONTAINING PROTEIN"/>
    <property type="match status" value="1"/>
</dbReference>
<feature type="compositionally biased region" description="Polar residues" evidence="1">
    <location>
        <begin position="203"/>
        <end position="224"/>
    </location>
</feature>
<evidence type="ECO:0008006" key="4">
    <source>
        <dbReference type="Google" id="ProtNLM"/>
    </source>
</evidence>
<feature type="compositionally biased region" description="Basic residues" evidence="1">
    <location>
        <begin position="164"/>
        <end position="174"/>
    </location>
</feature>
<feature type="compositionally biased region" description="Low complexity" evidence="1">
    <location>
        <begin position="28"/>
        <end position="63"/>
    </location>
</feature>
<feature type="compositionally biased region" description="Polar residues" evidence="1">
    <location>
        <begin position="100"/>
        <end position="151"/>
    </location>
</feature>
<dbReference type="AlphaFoldDB" id="A0AAD5RKY2"/>
<protein>
    <recommendedName>
        <fullName evidence="4">BTB domain-containing protein</fullName>
    </recommendedName>
</protein>
<dbReference type="EMBL" id="JAKWBI020000294">
    <property type="protein sequence ID" value="KAJ2897119.1"/>
    <property type="molecule type" value="Genomic_DNA"/>
</dbReference>
<proteinExistence type="predicted"/>
<feature type="region of interest" description="Disordered" evidence="1">
    <location>
        <begin position="1"/>
        <end position="326"/>
    </location>
</feature>
<evidence type="ECO:0000313" key="3">
    <source>
        <dbReference type="Proteomes" id="UP001201980"/>
    </source>
</evidence>
<evidence type="ECO:0000313" key="2">
    <source>
        <dbReference type="EMBL" id="KAJ2897119.1"/>
    </source>
</evidence>
<feature type="compositionally biased region" description="Polar residues" evidence="1">
    <location>
        <begin position="273"/>
        <end position="284"/>
    </location>
</feature>
<feature type="compositionally biased region" description="Low complexity" evidence="1">
    <location>
        <begin position="84"/>
        <end position="98"/>
    </location>
</feature>
<feature type="compositionally biased region" description="Polar residues" evidence="1">
    <location>
        <begin position="177"/>
        <end position="193"/>
    </location>
</feature>
<dbReference type="InterPro" id="IPR011333">
    <property type="entry name" value="SKP1/BTB/POZ_sf"/>
</dbReference>
<feature type="compositionally biased region" description="Pro residues" evidence="1">
    <location>
        <begin position="289"/>
        <end position="302"/>
    </location>
</feature>
<dbReference type="PANTHER" id="PTHR47369:SF2">
    <property type="entry name" value="BTB_POZ DOMAIN-CONTAINING PROTEIN 2"/>
    <property type="match status" value="1"/>
</dbReference>
<keyword evidence="3" id="KW-1185">Reference proteome</keyword>